<dbReference type="Proteomes" id="UP001235064">
    <property type="component" value="Unassembled WGS sequence"/>
</dbReference>
<dbReference type="InterPro" id="IPR050471">
    <property type="entry name" value="AB_hydrolase"/>
</dbReference>
<gene>
    <name evidence="2" type="ORF">QSV35_07765</name>
</gene>
<feature type="domain" description="AB hydrolase-1" evidence="1">
    <location>
        <begin position="22"/>
        <end position="241"/>
    </location>
</feature>
<dbReference type="SUPFAM" id="SSF53474">
    <property type="entry name" value="alpha/beta-Hydrolases"/>
    <property type="match status" value="1"/>
</dbReference>
<keyword evidence="3" id="KW-1185">Reference proteome</keyword>
<dbReference type="PRINTS" id="PR00111">
    <property type="entry name" value="ABHYDROLASE"/>
</dbReference>
<comment type="caution">
    <text evidence="2">The sequence shown here is derived from an EMBL/GenBank/DDBJ whole genome shotgun (WGS) entry which is preliminary data.</text>
</comment>
<reference evidence="2 3" key="1">
    <citation type="submission" date="2023-06" db="EMBL/GenBank/DDBJ databases">
        <title>Microbacterium sp. nov., isolated from a waste landfill.</title>
        <authorList>
            <person name="Wen W."/>
        </authorList>
    </citation>
    <scope>NUCLEOTIDE SEQUENCE [LARGE SCALE GENOMIC DNA]</scope>
    <source>
        <strain evidence="2 3">ASV49</strain>
    </source>
</reference>
<name>A0ABT7MXP0_9MICO</name>
<evidence type="ECO:0000259" key="1">
    <source>
        <dbReference type="Pfam" id="PF00561"/>
    </source>
</evidence>
<dbReference type="PANTHER" id="PTHR43433:SF5">
    <property type="entry name" value="AB HYDROLASE-1 DOMAIN-CONTAINING PROTEIN"/>
    <property type="match status" value="1"/>
</dbReference>
<dbReference type="InterPro" id="IPR000073">
    <property type="entry name" value="AB_hydrolase_1"/>
</dbReference>
<dbReference type="PANTHER" id="PTHR43433">
    <property type="entry name" value="HYDROLASE, ALPHA/BETA FOLD FAMILY PROTEIN"/>
    <property type="match status" value="1"/>
</dbReference>
<evidence type="ECO:0000313" key="2">
    <source>
        <dbReference type="EMBL" id="MDL9979227.1"/>
    </source>
</evidence>
<dbReference type="InterPro" id="IPR029058">
    <property type="entry name" value="AB_hydrolase_fold"/>
</dbReference>
<keyword evidence="2" id="KW-0378">Hydrolase</keyword>
<dbReference type="RefSeq" id="WP_286288091.1">
    <property type="nucleotide sequence ID" value="NZ_JASXSZ010000002.1"/>
</dbReference>
<proteinExistence type="predicted"/>
<evidence type="ECO:0000313" key="3">
    <source>
        <dbReference type="Proteomes" id="UP001235064"/>
    </source>
</evidence>
<dbReference type="GO" id="GO:0016787">
    <property type="term" value="F:hydrolase activity"/>
    <property type="evidence" value="ECO:0007669"/>
    <property type="project" value="UniProtKB-KW"/>
</dbReference>
<organism evidence="2 3">
    <name type="scientific">Microbacterium candidum</name>
    <dbReference type="NCBI Taxonomy" id="3041922"/>
    <lineage>
        <taxon>Bacteria</taxon>
        <taxon>Bacillati</taxon>
        <taxon>Actinomycetota</taxon>
        <taxon>Actinomycetes</taxon>
        <taxon>Micrococcales</taxon>
        <taxon>Microbacteriaceae</taxon>
        <taxon>Microbacterium</taxon>
    </lineage>
</organism>
<dbReference type="Gene3D" id="3.40.50.1820">
    <property type="entry name" value="alpha/beta hydrolase"/>
    <property type="match status" value="1"/>
</dbReference>
<protein>
    <submittedName>
        <fullName evidence="2">Alpha/beta fold hydrolase</fullName>
    </submittedName>
</protein>
<sequence>MPVARTADGADIEWEEHGSGEPLLLIAGQGVSRRTWDLLIPALSPEFRVITYDHRGIGPSTLGDAPEWTTRALASDAITVLDAADVDRAHVVGHSMGGRIGQWLAIDHPERMASLTLISSTGGDARGHARPTHATAALAGGDLAVLGPYFFGDAFRTEHPHVLGMLARSDAPIRARRGHFQASSTHDAWDDLGGIPVPTLVIHGTDDEITLIANGRDLAARIPGAVFLEVPGGHGIHLESPAVRDAILAFARAHPI</sequence>
<dbReference type="Pfam" id="PF00561">
    <property type="entry name" value="Abhydrolase_1"/>
    <property type="match status" value="1"/>
</dbReference>
<dbReference type="EMBL" id="JASXSZ010000002">
    <property type="protein sequence ID" value="MDL9979227.1"/>
    <property type="molecule type" value="Genomic_DNA"/>
</dbReference>
<accession>A0ABT7MXP0</accession>